<dbReference type="Gene3D" id="2.60.120.1390">
    <property type="match status" value="1"/>
</dbReference>
<dbReference type="RefSeq" id="WP_263414205.1">
    <property type="nucleotide sequence ID" value="NZ_BAABBH010000001.1"/>
</dbReference>
<dbReference type="InterPro" id="IPR021345">
    <property type="entry name" value="DUF2961"/>
</dbReference>
<dbReference type="Proteomes" id="UP001634747">
    <property type="component" value="Unassembled WGS sequence"/>
</dbReference>
<evidence type="ECO:0000313" key="3">
    <source>
        <dbReference type="Proteomes" id="UP001634747"/>
    </source>
</evidence>
<dbReference type="EMBL" id="JBJYXY010000001">
    <property type="protein sequence ID" value="MFN2974225.1"/>
    <property type="molecule type" value="Genomic_DNA"/>
</dbReference>
<name>A0ABW9KF18_9BACT</name>
<keyword evidence="3" id="KW-1185">Reference proteome</keyword>
<gene>
    <name evidence="2" type="ORF">ACK2TP_00475</name>
</gene>
<evidence type="ECO:0000256" key="1">
    <source>
        <dbReference type="SAM" id="SignalP"/>
    </source>
</evidence>
<organism evidence="2 3">
    <name type="scientific">Terriglobus aquaticus</name>
    <dbReference type="NCBI Taxonomy" id="940139"/>
    <lineage>
        <taxon>Bacteria</taxon>
        <taxon>Pseudomonadati</taxon>
        <taxon>Acidobacteriota</taxon>
        <taxon>Terriglobia</taxon>
        <taxon>Terriglobales</taxon>
        <taxon>Acidobacteriaceae</taxon>
        <taxon>Terriglobus</taxon>
    </lineage>
</organism>
<reference evidence="2 3" key="1">
    <citation type="submission" date="2024-12" db="EMBL/GenBank/DDBJ databases">
        <authorList>
            <person name="Lee Y."/>
        </authorList>
    </citation>
    <scope>NUCLEOTIDE SEQUENCE [LARGE SCALE GENOMIC DNA]</scope>
    <source>
        <strain evidence="2 3">03SUJ4</strain>
    </source>
</reference>
<dbReference type="Pfam" id="PF11175">
    <property type="entry name" value="DUF2961"/>
    <property type="match status" value="1"/>
</dbReference>
<dbReference type="GO" id="GO:0016787">
    <property type="term" value="F:hydrolase activity"/>
    <property type="evidence" value="ECO:0007669"/>
    <property type="project" value="UniProtKB-KW"/>
</dbReference>
<keyword evidence="2" id="KW-0378">Hydrolase</keyword>
<accession>A0ABW9KF18</accession>
<feature type="signal peptide" evidence="1">
    <location>
        <begin position="1"/>
        <end position="20"/>
    </location>
</feature>
<evidence type="ECO:0000313" key="2">
    <source>
        <dbReference type="EMBL" id="MFN2974225.1"/>
    </source>
</evidence>
<protein>
    <submittedName>
        <fullName evidence="2">Glycoside hydrolase family 172 protein</fullName>
    </submittedName>
</protein>
<feature type="chain" id="PRO_5045617422" evidence="1">
    <location>
        <begin position="21"/>
        <end position="401"/>
    </location>
</feature>
<keyword evidence="1" id="KW-0732">Signal</keyword>
<sequence>MRLASLLFAASCLSASALVAQHNAPDLTQPQQYTMHKVSSNDPLGTNNDAAKLAAGATLTLLDVDGPGTVAHQWFTISSNDPNHLKNLVLRMYWDGEATPSVESPLGDFFGLETGDYVDWQAEYLSVGHERALNTFFPMPFAKHARITITNEGTVPVSALYFSIEYMQHHRKLPADTLYFHAQYRQQSPTQGTFNAWQGDGDKAVNAVQNTTGQDNYKFLEATGHGHFVGVTLGILQNQDDWWGEGDEMFFVDGESTPSWRGTGGEDYFLGAWGFGGAWGEGSPFSYMRYGAPLVQPWRTGARNLMYRFHTEAPIPFTKSFIATMEHGHGNHRSDNWFSVAYWYQAEPHAAFPPLPAAKDRVPTLHMVGGPANACDPPQCVVKQLPQVSPVQPQSQPSTSH</sequence>
<proteinExistence type="predicted"/>
<comment type="caution">
    <text evidence="2">The sequence shown here is derived from an EMBL/GenBank/DDBJ whole genome shotgun (WGS) entry which is preliminary data.</text>
</comment>